<dbReference type="EMBL" id="CCBB010000003">
    <property type="protein sequence ID" value="CDO10049.1"/>
    <property type="molecule type" value="Genomic_DNA"/>
</dbReference>
<dbReference type="STRING" id="258533.BN977_04879"/>
<keyword evidence="3" id="KW-1185">Reference proteome</keyword>
<feature type="signal peptide" evidence="1">
    <location>
        <begin position="1"/>
        <end position="35"/>
    </location>
</feature>
<sequence length="154" mass="16182">MQRKGKRPRAIRKSLLAVACAVALGLLLTQCPANRDGAPGQLAQAMQESTAAARSGALALDLFHRGRSTAQLAAVQISDARDEAVKAYQGIAELRVQDPVDVRRQSMLAEAVTGIITELNTASVAVRGVAGQPPLPTLQDRLLTAAATLEGGYR</sequence>
<reference evidence="2" key="1">
    <citation type="submission" date="2014-03" db="EMBL/GenBank/DDBJ databases">
        <title>Draft Genome Sequence of Mycobacterium cosmeticum DSM 44829.</title>
        <authorList>
            <person name="Croce O."/>
            <person name="Robert C."/>
            <person name="Raoult D."/>
            <person name="Drancourt M."/>
        </authorList>
    </citation>
    <scope>NUCLEOTIDE SEQUENCE [LARGE SCALE GENOMIC DNA]</scope>
    <source>
        <strain evidence="2">DSM 44829</strain>
    </source>
</reference>
<accession>W9AW72</accession>
<organism evidence="2 3">
    <name type="scientific">Mycolicibacterium cosmeticum</name>
    <dbReference type="NCBI Taxonomy" id="258533"/>
    <lineage>
        <taxon>Bacteria</taxon>
        <taxon>Bacillati</taxon>
        <taxon>Actinomycetota</taxon>
        <taxon>Actinomycetes</taxon>
        <taxon>Mycobacteriales</taxon>
        <taxon>Mycobacteriaceae</taxon>
        <taxon>Mycolicibacterium</taxon>
    </lineage>
</organism>
<reference evidence="2" key="2">
    <citation type="submission" date="2014-03" db="EMBL/GenBank/DDBJ databases">
        <authorList>
            <person name="Urmite Genomes"/>
        </authorList>
    </citation>
    <scope>NUCLEOTIDE SEQUENCE</scope>
    <source>
        <strain evidence="2">DSM 44829</strain>
    </source>
</reference>
<dbReference type="AlphaFoldDB" id="W9AW72"/>
<evidence type="ECO:0000313" key="3">
    <source>
        <dbReference type="Proteomes" id="UP000028870"/>
    </source>
</evidence>
<proteinExistence type="predicted"/>
<name>W9AW72_MYCCO</name>
<evidence type="ECO:0008006" key="4">
    <source>
        <dbReference type="Google" id="ProtNLM"/>
    </source>
</evidence>
<feature type="chain" id="PRO_5004916656" description="Lipoprotein" evidence="1">
    <location>
        <begin position="36"/>
        <end position="154"/>
    </location>
</feature>
<evidence type="ECO:0000313" key="2">
    <source>
        <dbReference type="EMBL" id="CDO10049.1"/>
    </source>
</evidence>
<dbReference type="Proteomes" id="UP000028870">
    <property type="component" value="Unassembled WGS sequence"/>
</dbReference>
<dbReference type="eggNOG" id="ENOG5031IKP">
    <property type="taxonomic scope" value="Bacteria"/>
</dbReference>
<comment type="caution">
    <text evidence="2">The sequence shown here is derived from an EMBL/GenBank/DDBJ whole genome shotgun (WGS) entry which is preliminary data.</text>
</comment>
<gene>
    <name evidence="2" type="ORF">BN977_04879</name>
</gene>
<keyword evidence="1" id="KW-0732">Signal</keyword>
<protein>
    <recommendedName>
        <fullName evidence="4">Lipoprotein</fullName>
    </recommendedName>
</protein>
<dbReference type="RefSeq" id="WP_024454731.1">
    <property type="nucleotide sequence ID" value="NZ_CCBB010000003.1"/>
</dbReference>
<evidence type="ECO:0000256" key="1">
    <source>
        <dbReference type="SAM" id="SignalP"/>
    </source>
</evidence>